<dbReference type="SUPFAM" id="SSF53822">
    <property type="entry name" value="Periplasmic binding protein-like I"/>
    <property type="match status" value="1"/>
</dbReference>
<evidence type="ECO:0000259" key="4">
    <source>
        <dbReference type="Pfam" id="PF13377"/>
    </source>
</evidence>
<protein>
    <submittedName>
        <fullName evidence="5">Substrate-binding domain-containing protein</fullName>
    </submittedName>
</protein>
<keyword evidence="3" id="KW-0804">Transcription</keyword>
<dbReference type="Gene3D" id="3.40.50.2300">
    <property type="match status" value="2"/>
</dbReference>
<comment type="caution">
    <text evidence="5">The sequence shown here is derived from an EMBL/GenBank/DDBJ whole genome shotgun (WGS) entry which is preliminary data.</text>
</comment>
<name>A0ABU2H083_9ACTN</name>
<evidence type="ECO:0000256" key="1">
    <source>
        <dbReference type="ARBA" id="ARBA00023015"/>
    </source>
</evidence>
<dbReference type="Proteomes" id="UP001265083">
    <property type="component" value="Unassembled WGS sequence"/>
</dbReference>
<dbReference type="InterPro" id="IPR046335">
    <property type="entry name" value="LacI/GalR-like_sensor"/>
</dbReference>
<evidence type="ECO:0000313" key="5">
    <source>
        <dbReference type="EMBL" id="MDS1116665.1"/>
    </source>
</evidence>
<keyword evidence="1" id="KW-0805">Transcription regulation</keyword>
<dbReference type="EMBL" id="JAVLUS010000031">
    <property type="protein sequence ID" value="MDS1116665.1"/>
    <property type="molecule type" value="Genomic_DNA"/>
</dbReference>
<dbReference type="RefSeq" id="WP_310952404.1">
    <property type="nucleotide sequence ID" value="NZ_JAVLUS010000031.1"/>
</dbReference>
<accession>A0ABU2H083</accession>
<sequence length="79" mass="8297">MFAEHGIEILDDIALIGYNDTPLAAGGAVPLTTIRSPMHEMGRQAAVGLLMEVLAGRDPKSVVLEPELNLRSSSALTGP</sequence>
<evidence type="ECO:0000313" key="6">
    <source>
        <dbReference type="Proteomes" id="UP001265083"/>
    </source>
</evidence>
<gene>
    <name evidence="5" type="ORF">RD149_23230</name>
</gene>
<keyword evidence="6" id="KW-1185">Reference proteome</keyword>
<dbReference type="PANTHER" id="PTHR30146">
    <property type="entry name" value="LACI-RELATED TRANSCRIPTIONAL REPRESSOR"/>
    <property type="match status" value="1"/>
</dbReference>
<feature type="domain" description="Transcriptional regulator LacI/GalR-like sensor" evidence="4">
    <location>
        <begin position="2"/>
        <end position="74"/>
    </location>
</feature>
<dbReference type="Pfam" id="PF13377">
    <property type="entry name" value="Peripla_BP_3"/>
    <property type="match status" value="1"/>
</dbReference>
<dbReference type="PANTHER" id="PTHR30146:SF109">
    <property type="entry name" value="HTH-TYPE TRANSCRIPTIONAL REGULATOR GALS"/>
    <property type="match status" value="1"/>
</dbReference>
<evidence type="ECO:0000256" key="3">
    <source>
        <dbReference type="ARBA" id="ARBA00023163"/>
    </source>
</evidence>
<organism evidence="5 6">
    <name type="scientific">Gordonia westfalica</name>
    <dbReference type="NCBI Taxonomy" id="158898"/>
    <lineage>
        <taxon>Bacteria</taxon>
        <taxon>Bacillati</taxon>
        <taxon>Actinomycetota</taxon>
        <taxon>Actinomycetes</taxon>
        <taxon>Mycobacteriales</taxon>
        <taxon>Gordoniaceae</taxon>
        <taxon>Gordonia</taxon>
    </lineage>
</organism>
<proteinExistence type="predicted"/>
<dbReference type="InterPro" id="IPR028082">
    <property type="entry name" value="Peripla_BP_I"/>
</dbReference>
<keyword evidence="2" id="KW-0238">DNA-binding</keyword>
<reference evidence="5 6" key="1">
    <citation type="submission" date="2023-08" db="EMBL/GenBank/DDBJ databases">
        <title>Bioegradation of LLDPE and BLDPE plastic by marine bacteria from coast plastic debris.</title>
        <authorList>
            <person name="Rong Z."/>
        </authorList>
    </citation>
    <scope>NUCLEOTIDE SEQUENCE [LARGE SCALE GENOMIC DNA]</scope>
    <source>
        <strain evidence="5 6">Z-2</strain>
    </source>
</reference>
<evidence type="ECO:0000256" key="2">
    <source>
        <dbReference type="ARBA" id="ARBA00023125"/>
    </source>
</evidence>